<dbReference type="EMBL" id="CM017873">
    <property type="protein sequence ID" value="KAG1331488.1"/>
    <property type="molecule type" value="Genomic_DNA"/>
</dbReference>
<sequence length="264" mass="29203">MLVSLPSSSPLVFLPCILFFLLHSPPIATNELLGQLCGNGNYAANSTYKTNLNFILLSLTSNAALSGGFNSTTIGQSPNQIHGFTLCREDVNSSLCVSCLKTASHDIVSLCPSNIEAVVWYDQCLLRYSNQLSLSQTESSKEIVVWDIDMTIDVPLFQNLVNELLSTIADWAAYNTPRMFATGEVNFTTDFPTIYGLVQCRPDMGAGRCQQCLQEILTLIPEWLGQKRGGRVLRVDCNFRFEVYKFYDGTSMRKLGSPTPVKGK</sequence>
<feature type="chain" id="PRO_5035424414" evidence="3">
    <location>
        <begin position="30"/>
        <end position="264"/>
    </location>
</feature>
<keyword evidence="5" id="KW-0418">Kinase</keyword>
<dbReference type="Pfam" id="PF01657">
    <property type="entry name" value="Stress-antifung"/>
    <property type="match status" value="2"/>
</dbReference>
<organism evidence="5 6">
    <name type="scientific">Cocos nucifera</name>
    <name type="common">Coconut palm</name>
    <dbReference type="NCBI Taxonomy" id="13894"/>
    <lineage>
        <taxon>Eukaryota</taxon>
        <taxon>Viridiplantae</taxon>
        <taxon>Streptophyta</taxon>
        <taxon>Embryophyta</taxon>
        <taxon>Tracheophyta</taxon>
        <taxon>Spermatophyta</taxon>
        <taxon>Magnoliopsida</taxon>
        <taxon>Liliopsida</taxon>
        <taxon>Arecaceae</taxon>
        <taxon>Arecoideae</taxon>
        <taxon>Cocoseae</taxon>
        <taxon>Attaleinae</taxon>
        <taxon>Cocos</taxon>
    </lineage>
</organism>
<evidence type="ECO:0000259" key="4">
    <source>
        <dbReference type="PROSITE" id="PS51473"/>
    </source>
</evidence>
<dbReference type="PANTHER" id="PTHR32099:SF42">
    <property type="entry name" value="CYSTEINE-RICH RECEPTOR-LIKE PROTEIN KINASE 9-RELATED"/>
    <property type="match status" value="1"/>
</dbReference>
<evidence type="ECO:0000256" key="1">
    <source>
        <dbReference type="ARBA" id="ARBA00022729"/>
    </source>
</evidence>
<feature type="signal peptide" evidence="3">
    <location>
        <begin position="1"/>
        <end position="29"/>
    </location>
</feature>
<evidence type="ECO:0000256" key="2">
    <source>
        <dbReference type="ARBA" id="ARBA00022737"/>
    </source>
</evidence>
<dbReference type="FunFam" id="3.30.430.20:FF:000002">
    <property type="entry name" value="Cysteine-rich receptor-like protein kinase 10"/>
    <property type="match status" value="1"/>
</dbReference>
<keyword evidence="1 3" id="KW-0732">Signal</keyword>
<dbReference type="FunFam" id="3.30.430.20:FF:000003">
    <property type="entry name" value="Cysteine-rich RLK (RECEPTOR-like protein kinase) 10"/>
    <property type="match status" value="1"/>
</dbReference>
<dbReference type="InterPro" id="IPR002902">
    <property type="entry name" value="GNK2"/>
</dbReference>
<dbReference type="Gene3D" id="3.30.430.20">
    <property type="entry name" value="Gnk2 domain, C-X8-C-X2-C motif"/>
    <property type="match status" value="2"/>
</dbReference>
<reference evidence="5" key="2">
    <citation type="submission" date="2019-07" db="EMBL/GenBank/DDBJ databases">
        <authorList>
            <person name="Yang Y."/>
            <person name="Bocs S."/>
            <person name="Baudouin L."/>
        </authorList>
    </citation>
    <scope>NUCLEOTIDE SEQUENCE</scope>
    <source>
        <tissue evidence="5">Spear leaf of Hainan Tall coconut</tissue>
    </source>
</reference>
<dbReference type="PANTHER" id="PTHR32099">
    <property type="entry name" value="CYSTEINE-RICH REPEAT SECRETORY PROTEIN"/>
    <property type="match status" value="1"/>
</dbReference>
<keyword evidence="2" id="KW-0677">Repeat</keyword>
<gene>
    <name evidence="5" type="ORF">COCNU_02G014560</name>
</gene>
<keyword evidence="5" id="KW-0675">Receptor</keyword>
<feature type="domain" description="Gnk2-homologous" evidence="4">
    <location>
        <begin position="30"/>
        <end position="133"/>
    </location>
</feature>
<reference evidence="5" key="1">
    <citation type="journal article" date="2017" name="Gigascience">
        <title>The genome draft of coconut (Cocos nucifera).</title>
        <authorList>
            <person name="Xiao Y."/>
            <person name="Xu P."/>
            <person name="Fan H."/>
            <person name="Baudouin L."/>
            <person name="Xia W."/>
            <person name="Bocs S."/>
            <person name="Xu J."/>
            <person name="Li Q."/>
            <person name="Guo A."/>
            <person name="Zhou L."/>
            <person name="Li J."/>
            <person name="Wu Y."/>
            <person name="Ma Z."/>
            <person name="Armero A."/>
            <person name="Issali A.E."/>
            <person name="Liu N."/>
            <person name="Peng M."/>
            <person name="Yang Y."/>
        </authorList>
    </citation>
    <scope>NUCLEOTIDE SEQUENCE</scope>
    <source>
        <tissue evidence="5">Spear leaf of Hainan Tall coconut</tissue>
    </source>
</reference>
<evidence type="ECO:0000313" key="5">
    <source>
        <dbReference type="EMBL" id="KAG1331488.1"/>
    </source>
</evidence>
<dbReference type="InterPro" id="IPR038408">
    <property type="entry name" value="GNK2_sf"/>
</dbReference>
<dbReference type="AlphaFoldDB" id="A0A8K0MXI8"/>
<keyword evidence="6" id="KW-1185">Reference proteome</keyword>
<evidence type="ECO:0000313" key="6">
    <source>
        <dbReference type="Proteomes" id="UP000797356"/>
    </source>
</evidence>
<dbReference type="CDD" id="cd23509">
    <property type="entry name" value="Gnk2-like"/>
    <property type="match status" value="2"/>
</dbReference>
<dbReference type="PROSITE" id="PS51473">
    <property type="entry name" value="GNK2"/>
    <property type="match status" value="2"/>
</dbReference>
<comment type="caution">
    <text evidence="5">The sequence shown here is derived from an EMBL/GenBank/DDBJ whole genome shotgun (WGS) entry which is preliminary data.</text>
</comment>
<proteinExistence type="predicted"/>
<dbReference type="GO" id="GO:0016301">
    <property type="term" value="F:kinase activity"/>
    <property type="evidence" value="ECO:0007669"/>
    <property type="project" value="UniProtKB-KW"/>
</dbReference>
<evidence type="ECO:0000256" key="3">
    <source>
        <dbReference type="SAM" id="SignalP"/>
    </source>
</evidence>
<keyword evidence="5" id="KW-0808">Transferase</keyword>
<dbReference type="OrthoDB" id="696781at2759"/>
<dbReference type="Proteomes" id="UP000797356">
    <property type="component" value="Chromosome 2"/>
</dbReference>
<name>A0A8K0MXI8_COCNU</name>
<protein>
    <submittedName>
        <fullName evidence="5">Cysteine-rich receptor-like protein kinase 10</fullName>
    </submittedName>
</protein>
<accession>A0A8K0MXI8</accession>
<feature type="domain" description="Gnk2-homologous" evidence="4">
    <location>
        <begin position="139"/>
        <end position="246"/>
    </location>
</feature>